<dbReference type="EMBL" id="CAXAMM010003247">
    <property type="protein sequence ID" value="CAK8999122.1"/>
    <property type="molecule type" value="Genomic_DNA"/>
</dbReference>
<dbReference type="Proteomes" id="UP001642464">
    <property type="component" value="Unassembled WGS sequence"/>
</dbReference>
<proteinExistence type="predicted"/>
<dbReference type="SUPFAM" id="SSF53098">
    <property type="entry name" value="Ribonuclease H-like"/>
    <property type="match status" value="1"/>
</dbReference>
<feature type="region of interest" description="Disordered" evidence="1">
    <location>
        <begin position="208"/>
        <end position="243"/>
    </location>
</feature>
<gene>
    <name evidence="2" type="ORF">SCF082_LOCUS5932</name>
</gene>
<dbReference type="InterPro" id="IPR036397">
    <property type="entry name" value="RNaseH_sf"/>
</dbReference>
<evidence type="ECO:0000313" key="2">
    <source>
        <dbReference type="EMBL" id="CAK8999122.1"/>
    </source>
</evidence>
<dbReference type="Gene3D" id="3.30.420.10">
    <property type="entry name" value="Ribonuclease H-like superfamily/Ribonuclease H"/>
    <property type="match status" value="1"/>
</dbReference>
<sequence>MEQRHQESMGNAQAFHNQVVKNMEDRTPERCALRASSTSRRFVSASALKKVPCMQLKIERFRDASAGDPIRSFEWLWGKLEETLDEAQHDINSSSIMASLIGGGKKQGGTSCRVHGDISGDSECYLLESSPWALSLGEQARKGKAFIWLPAQSPDDPLPLPFLVDKQNVEHLKVSCPEEYRIYADKVKENVPIFKEHVEVSHMPAVEEAENGGDSDYTPSLPPEDSGAGRGMVGEEERKEPEDEDVFPVLEHSLLHLPKDPYCIVCQQAKQDSAPARKFGAPHPLTDGEIATAFGDRIHADHVIVAKSKAERSKFGVKGERVALILWDDYTKLIAAYPAQSKSTEETTKALRHFLGKRIAVELHCDNAPELENAANQLGLVHTPTVEDVGPLEELPDIEGLKKMAHLSGTTS</sequence>
<comment type="caution">
    <text evidence="2">The sequence shown here is derived from an EMBL/GenBank/DDBJ whole genome shotgun (WGS) entry which is preliminary data.</text>
</comment>
<evidence type="ECO:0000313" key="3">
    <source>
        <dbReference type="Proteomes" id="UP001642464"/>
    </source>
</evidence>
<name>A0ABP0IAT8_9DINO</name>
<keyword evidence="3" id="KW-1185">Reference proteome</keyword>
<protein>
    <submittedName>
        <fullName evidence="2">Retrovirus-related Pol polyprotein from transposon TNT 1-94</fullName>
    </submittedName>
</protein>
<reference evidence="2 3" key="1">
    <citation type="submission" date="2024-02" db="EMBL/GenBank/DDBJ databases">
        <authorList>
            <person name="Chen Y."/>
            <person name="Shah S."/>
            <person name="Dougan E. K."/>
            <person name="Thang M."/>
            <person name="Chan C."/>
        </authorList>
    </citation>
    <scope>NUCLEOTIDE SEQUENCE [LARGE SCALE GENOMIC DNA]</scope>
</reference>
<evidence type="ECO:0000256" key="1">
    <source>
        <dbReference type="SAM" id="MobiDB-lite"/>
    </source>
</evidence>
<dbReference type="InterPro" id="IPR012337">
    <property type="entry name" value="RNaseH-like_sf"/>
</dbReference>
<accession>A0ABP0IAT8</accession>
<organism evidence="2 3">
    <name type="scientific">Durusdinium trenchii</name>
    <dbReference type="NCBI Taxonomy" id="1381693"/>
    <lineage>
        <taxon>Eukaryota</taxon>
        <taxon>Sar</taxon>
        <taxon>Alveolata</taxon>
        <taxon>Dinophyceae</taxon>
        <taxon>Suessiales</taxon>
        <taxon>Symbiodiniaceae</taxon>
        <taxon>Durusdinium</taxon>
    </lineage>
</organism>